<accession>A0A168AHV9</accession>
<dbReference type="Proteomes" id="UP000077164">
    <property type="component" value="Unassembled WGS sequence"/>
</dbReference>
<protein>
    <submittedName>
        <fullName evidence="1">Uncharacterized protein</fullName>
    </submittedName>
</protein>
<comment type="caution">
    <text evidence="1">The sequence shown here is derived from an EMBL/GenBank/DDBJ whole genome shotgun (WGS) entry which is preliminary data.</text>
</comment>
<evidence type="ECO:0000313" key="1">
    <source>
        <dbReference type="EMBL" id="OAB31485.1"/>
    </source>
</evidence>
<dbReference type="STRING" id="249352.SAMN05444395_101517"/>
<reference evidence="1 2" key="1">
    <citation type="submission" date="2016-03" db="EMBL/GenBank/DDBJ databases">
        <title>Draft genome sequence of Flavobacterium fryxellicola DSM 16209.</title>
        <authorList>
            <person name="Shin S.-K."/>
            <person name="Yi H."/>
        </authorList>
    </citation>
    <scope>NUCLEOTIDE SEQUENCE [LARGE SCALE GENOMIC DNA]</scope>
    <source>
        <strain evidence="1 2">DSM 16209</strain>
    </source>
</reference>
<dbReference type="AlphaFoldDB" id="A0A168AHV9"/>
<name>A0A168AHV9_9FLAO</name>
<evidence type="ECO:0000313" key="2">
    <source>
        <dbReference type="Proteomes" id="UP000077164"/>
    </source>
</evidence>
<proteinExistence type="predicted"/>
<organism evidence="1 2">
    <name type="scientific">Flavobacterium fryxellicola</name>
    <dbReference type="NCBI Taxonomy" id="249352"/>
    <lineage>
        <taxon>Bacteria</taxon>
        <taxon>Pseudomonadati</taxon>
        <taxon>Bacteroidota</taxon>
        <taxon>Flavobacteriia</taxon>
        <taxon>Flavobacteriales</taxon>
        <taxon>Flavobacteriaceae</taxon>
        <taxon>Flavobacterium</taxon>
    </lineage>
</organism>
<keyword evidence="2" id="KW-1185">Reference proteome</keyword>
<gene>
    <name evidence="1" type="ORF">FBFR_01260</name>
</gene>
<sequence>MENLRLWGFNENQRLKMINKTNTIVQSNNLGRFLIKVIFLSVLLLFISCDKDDIEKEEITSSFEIKIDNDQFKFTNGSVGAIENCERISVGVQSDKSAEENFTIVINLLKNGGIGNVQLFDYRFNNNPYETPDFKTDGLLTVSNFEYDEAKKYLHFEYEGELLKVETDFNSLDKNQPRKKINGVVTINDIQSIKCDTFISQLNFTTNTLIFFTNRPCASHDPNLKTNPYQFSFLSTNGYRAIIKSSKDLWNLDKGTYAFEQNSLENRIDLEQYIGIFRATQLLWIRPQDWKKFQTSGSYTIKEHLIINGLKVTKGQINLQVYDNGMLLHSISNGKFEVVGF</sequence>
<dbReference type="EMBL" id="LVJE01000001">
    <property type="protein sequence ID" value="OAB31485.1"/>
    <property type="molecule type" value="Genomic_DNA"/>
</dbReference>